<dbReference type="Proteomes" id="UP000215188">
    <property type="component" value="Unassembled WGS sequence"/>
</dbReference>
<dbReference type="RefSeq" id="WP_089516401.1">
    <property type="nucleotide sequence ID" value="NZ_NJGG01000002.1"/>
</dbReference>
<dbReference type="OrthoDB" id="9787361at2"/>
<keyword evidence="9 10" id="KW-0143">Chaperone</keyword>
<keyword evidence="11" id="KW-0449">Lipoprotein</keyword>
<comment type="caution">
    <text evidence="11">The sequence shown here is derived from an EMBL/GenBank/DDBJ whole genome shotgun (WGS) entry which is preliminary data.</text>
</comment>
<dbReference type="GO" id="GO:0042597">
    <property type="term" value="C:periplasmic space"/>
    <property type="evidence" value="ECO:0007669"/>
    <property type="project" value="UniProtKB-SubCell"/>
</dbReference>
<dbReference type="PANTHER" id="PTHR35869:SF1">
    <property type="entry name" value="OUTER-MEMBRANE LIPOPROTEIN CARRIER PROTEIN"/>
    <property type="match status" value="1"/>
</dbReference>
<keyword evidence="6 10" id="KW-0732">Signal</keyword>
<dbReference type="AlphaFoldDB" id="A0A229FT39"/>
<dbReference type="InterPro" id="IPR004564">
    <property type="entry name" value="OM_lipoprot_carrier_LolA-like"/>
</dbReference>
<evidence type="ECO:0000313" key="11">
    <source>
        <dbReference type="EMBL" id="OXL15171.1"/>
    </source>
</evidence>
<evidence type="ECO:0000256" key="9">
    <source>
        <dbReference type="ARBA" id="ARBA00023186"/>
    </source>
</evidence>
<comment type="subcellular location">
    <subcellularLocation>
        <location evidence="1 10">Periplasm</location>
    </subcellularLocation>
</comment>
<evidence type="ECO:0000313" key="12">
    <source>
        <dbReference type="Proteomes" id="UP000215188"/>
    </source>
</evidence>
<protein>
    <recommendedName>
        <fullName evidence="4 10">Outer-membrane lipoprotein carrier protein</fullName>
    </recommendedName>
</protein>
<comment type="subunit">
    <text evidence="3 10">Monomer.</text>
</comment>
<dbReference type="GO" id="GO:0042953">
    <property type="term" value="P:lipoprotein transport"/>
    <property type="evidence" value="ECO:0007669"/>
    <property type="project" value="InterPro"/>
</dbReference>
<evidence type="ECO:0000256" key="7">
    <source>
        <dbReference type="ARBA" id="ARBA00022764"/>
    </source>
</evidence>
<sequence length="225" mass="24666" precursor="true">MKIGLIHFKQFAFLAFFGFACLISPTVFADEGIKQFKQFISTVNNAEGEFAQQQIRAAKQGESQPKVLRKSQGRFVFQRPGKFVWETTKPFEQKVIADGQKLLLWDKDLNQLTVRPASKGLSASPAAILFGGAMAEEYFDLMPGGEKGGMFWVELKPKATSGSGDMPYSRIGVGMSNGLPAGLELHDNFGTIVLINLSKIRTNINLSPNTFKFSPPAGADVLNVQ</sequence>
<dbReference type="PROSITE" id="PS51257">
    <property type="entry name" value="PROKAR_LIPOPROTEIN"/>
    <property type="match status" value="1"/>
</dbReference>
<evidence type="ECO:0000256" key="10">
    <source>
        <dbReference type="HAMAP-Rule" id="MF_00240"/>
    </source>
</evidence>
<dbReference type="GO" id="GO:0044874">
    <property type="term" value="P:lipoprotein localization to outer membrane"/>
    <property type="evidence" value="ECO:0007669"/>
    <property type="project" value="UniProtKB-UniRule"/>
</dbReference>
<dbReference type="PANTHER" id="PTHR35869">
    <property type="entry name" value="OUTER-MEMBRANE LIPOPROTEIN CARRIER PROTEIN"/>
    <property type="match status" value="1"/>
</dbReference>
<dbReference type="HAMAP" id="MF_00240">
    <property type="entry name" value="LolA"/>
    <property type="match status" value="1"/>
</dbReference>
<comment type="function">
    <text evidence="10">Participates in the translocation of lipoproteins from the inner membrane to the outer membrane. Only forms a complex with a lipoprotein if the residue after the N-terminal Cys is not an aspartate (The Asp acts as a targeting signal to indicate that the lipoprotein should stay in the inner membrane).</text>
</comment>
<dbReference type="EMBL" id="NJGG01000002">
    <property type="protein sequence ID" value="OXL15171.1"/>
    <property type="molecule type" value="Genomic_DNA"/>
</dbReference>
<accession>A0A229FT39</accession>
<evidence type="ECO:0000256" key="6">
    <source>
        <dbReference type="ARBA" id="ARBA00022729"/>
    </source>
</evidence>
<keyword evidence="8 10" id="KW-0653">Protein transport</keyword>
<evidence type="ECO:0000256" key="2">
    <source>
        <dbReference type="ARBA" id="ARBA00007615"/>
    </source>
</evidence>
<proteinExistence type="inferred from homology"/>
<evidence type="ECO:0000256" key="1">
    <source>
        <dbReference type="ARBA" id="ARBA00004418"/>
    </source>
</evidence>
<evidence type="ECO:0000256" key="8">
    <source>
        <dbReference type="ARBA" id="ARBA00022927"/>
    </source>
</evidence>
<dbReference type="InterPro" id="IPR029046">
    <property type="entry name" value="LolA/LolB/LppX"/>
</dbReference>
<dbReference type="Gene3D" id="2.50.20.10">
    <property type="entry name" value="Lipoprotein localisation LolA/LolB/LppX"/>
    <property type="match status" value="1"/>
</dbReference>
<keyword evidence="5 10" id="KW-0813">Transport</keyword>
<name>A0A229FT39_9BURK</name>
<feature type="signal peptide" evidence="10">
    <location>
        <begin position="1"/>
        <end position="29"/>
    </location>
</feature>
<evidence type="ECO:0000256" key="4">
    <source>
        <dbReference type="ARBA" id="ARBA00014035"/>
    </source>
</evidence>
<dbReference type="SUPFAM" id="SSF89392">
    <property type="entry name" value="Prokaryotic lipoproteins and lipoprotein localization factors"/>
    <property type="match status" value="1"/>
</dbReference>
<dbReference type="CDD" id="cd16325">
    <property type="entry name" value="LolA"/>
    <property type="match status" value="1"/>
</dbReference>
<gene>
    <name evidence="10" type="primary">lolA</name>
    <name evidence="11" type="ORF">AOC33_07690</name>
</gene>
<keyword evidence="12" id="KW-1185">Reference proteome</keyword>
<evidence type="ECO:0000256" key="3">
    <source>
        <dbReference type="ARBA" id="ARBA00011245"/>
    </source>
</evidence>
<comment type="similarity">
    <text evidence="2 10">Belongs to the LolA family.</text>
</comment>
<feature type="chain" id="PRO_5013414627" description="Outer-membrane lipoprotein carrier protein" evidence="10">
    <location>
        <begin position="30"/>
        <end position="225"/>
    </location>
</feature>
<evidence type="ECO:0000256" key="5">
    <source>
        <dbReference type="ARBA" id="ARBA00022448"/>
    </source>
</evidence>
<dbReference type="Pfam" id="PF03548">
    <property type="entry name" value="LolA"/>
    <property type="match status" value="1"/>
</dbReference>
<organism evidence="11 12">
    <name type="scientific">Polynucleobacter cosmopolitanus</name>
    <dbReference type="NCBI Taxonomy" id="351345"/>
    <lineage>
        <taxon>Bacteria</taxon>
        <taxon>Pseudomonadati</taxon>
        <taxon>Pseudomonadota</taxon>
        <taxon>Betaproteobacteria</taxon>
        <taxon>Burkholderiales</taxon>
        <taxon>Burkholderiaceae</taxon>
        <taxon>Polynucleobacter</taxon>
    </lineage>
</organism>
<keyword evidence="7 10" id="KW-0574">Periplasm</keyword>
<dbReference type="InterPro" id="IPR018323">
    <property type="entry name" value="OM_lipoprot_carrier_LolA_Pbac"/>
</dbReference>
<reference evidence="11 12" key="1">
    <citation type="submission" date="2017-06" db="EMBL/GenBank/DDBJ databases">
        <title>Reclassification of a Polynucleobacter cosmopolitanus strain isolated from tropical Lake Victoria as Polynucleobacter victoriensis comb. nov.</title>
        <authorList>
            <person name="Hahn M.W."/>
        </authorList>
    </citation>
    <scope>NUCLEOTIDE SEQUENCE [LARGE SCALE GENOMIC DNA]</scope>
    <source>
        <strain evidence="11 12">MWH-MoIso2</strain>
    </source>
</reference>